<gene>
    <name evidence="8" type="ORF">LQ50_07370</name>
</gene>
<dbReference type="GO" id="GO:0050660">
    <property type="term" value="F:flavin adenine dinucleotide binding"/>
    <property type="evidence" value="ECO:0007669"/>
    <property type="project" value="InterPro"/>
</dbReference>
<sequence>MGKKTDADVVIVGCGCAGGILARELTDAGLYVISLERGPDIGSDEYSMDELKFPIRNKVLWGPQDEPRFTWRSENSKPTERVITGWSGWGPGGDHLHWGAQSWRFQPATFKARSVFGQVENGAIIDWPISYTDLEPYYQKFEERIGVSGDHTKDPYHPPRTKPYPMPPTVPSYATRHFVTAAKAKGYDPFPVPGAINSIDYDGRLACGYCGFCQSYGCTVEAKGDVGLTEIRKARQNPNFELRFHSRAFEITVDKHGHAKGVKYFDKNKDVQHVTGKIVIIAANYLESTHLMLLSKSAQFPNGIANNGGQVGRYFHMRDITQLIGLFDEPMNSFIGPTPRWAVNRFADDNFSPEDYGEDFVMGGNITGADPHGFAGQPIEFTGAPTPEGIPNWGEEYKKFLSKAYTHHYNSRIYLTEPPQDDKHIDLDPKVKDSFGLPIPRVTFNWHPQTKKQLAFLRQRAYEIYKEAGALHIWGGEMGDPWVLNSHAGGTTRMGEDPDKSVVNRYCQTHEVENLFVVGSSSFPTIGAYNPGETVGALAYWVAEFIKTEAKVGRVIIE</sequence>
<dbReference type="PANTHER" id="PTHR46056">
    <property type="entry name" value="LONG-CHAIN-ALCOHOL OXIDASE"/>
    <property type="match status" value="1"/>
</dbReference>
<name>A0A0B0IKM9_9BACI</name>
<dbReference type="EMBL" id="JRJU01000007">
    <property type="protein sequence ID" value="KHF40624.1"/>
    <property type="molecule type" value="Genomic_DNA"/>
</dbReference>
<dbReference type="PANTHER" id="PTHR46056:SF12">
    <property type="entry name" value="LONG-CHAIN-ALCOHOL OXIDASE"/>
    <property type="match status" value="1"/>
</dbReference>
<dbReference type="InterPro" id="IPR000172">
    <property type="entry name" value="GMC_OxRdtase_N"/>
</dbReference>
<dbReference type="SUPFAM" id="SSF54373">
    <property type="entry name" value="FAD-linked reductases, C-terminal domain"/>
    <property type="match status" value="1"/>
</dbReference>
<protein>
    <submittedName>
        <fullName evidence="8">Uncharacterized protein</fullName>
    </submittedName>
</protein>
<evidence type="ECO:0000256" key="5">
    <source>
        <dbReference type="SAM" id="MobiDB-lite"/>
    </source>
</evidence>
<evidence type="ECO:0000256" key="2">
    <source>
        <dbReference type="ARBA" id="ARBA00022630"/>
    </source>
</evidence>
<comment type="caution">
    <text evidence="8">The sequence shown here is derived from an EMBL/GenBank/DDBJ whole genome shotgun (WGS) entry which is preliminary data.</text>
</comment>
<evidence type="ECO:0000256" key="3">
    <source>
        <dbReference type="ARBA" id="ARBA00022827"/>
    </source>
</evidence>
<feature type="domain" description="Glucose-methanol-choline oxidoreductase N-terminal" evidence="6">
    <location>
        <begin position="172"/>
        <end position="296"/>
    </location>
</feature>
<dbReference type="eggNOG" id="COG2303">
    <property type="taxonomic scope" value="Bacteria"/>
</dbReference>
<feature type="domain" description="Glucose-methanol-choline oxidoreductase C-terminal" evidence="7">
    <location>
        <begin position="422"/>
        <end position="539"/>
    </location>
</feature>
<dbReference type="GO" id="GO:0016614">
    <property type="term" value="F:oxidoreductase activity, acting on CH-OH group of donors"/>
    <property type="evidence" value="ECO:0007669"/>
    <property type="project" value="InterPro"/>
</dbReference>
<organism evidence="8 9">
    <name type="scientific">Halalkalibacter okhensis</name>
    <dbReference type="NCBI Taxonomy" id="333138"/>
    <lineage>
        <taxon>Bacteria</taxon>
        <taxon>Bacillati</taxon>
        <taxon>Bacillota</taxon>
        <taxon>Bacilli</taxon>
        <taxon>Bacillales</taxon>
        <taxon>Bacillaceae</taxon>
        <taxon>Halalkalibacter</taxon>
    </lineage>
</organism>
<evidence type="ECO:0000256" key="1">
    <source>
        <dbReference type="ARBA" id="ARBA00010790"/>
    </source>
</evidence>
<accession>A0A0B0IKM9</accession>
<dbReference type="Proteomes" id="UP000030832">
    <property type="component" value="Unassembled WGS sequence"/>
</dbReference>
<dbReference type="Pfam" id="PF00732">
    <property type="entry name" value="GMC_oxred_N"/>
    <property type="match status" value="1"/>
</dbReference>
<dbReference type="Pfam" id="PF05199">
    <property type="entry name" value="GMC_oxred_C"/>
    <property type="match status" value="1"/>
</dbReference>
<evidence type="ECO:0000259" key="6">
    <source>
        <dbReference type="Pfam" id="PF00732"/>
    </source>
</evidence>
<evidence type="ECO:0000256" key="4">
    <source>
        <dbReference type="ARBA" id="ARBA00023002"/>
    </source>
</evidence>
<reference evidence="8 9" key="1">
    <citation type="submission" date="2014-09" db="EMBL/GenBank/DDBJ databases">
        <title>Genome sequencing and annotation of Bacillus Okhensis strain Kh10-101T.</title>
        <authorList>
            <person name="Prakash J.S."/>
        </authorList>
    </citation>
    <scope>NUCLEOTIDE SEQUENCE [LARGE SCALE GENOMIC DNA]</scope>
    <source>
        <strain evidence="9">Kh10-101T</strain>
    </source>
</reference>
<keyword evidence="3" id="KW-0274">FAD</keyword>
<feature type="compositionally biased region" description="Basic and acidic residues" evidence="5">
    <location>
        <begin position="148"/>
        <end position="157"/>
    </location>
</feature>
<dbReference type="SUPFAM" id="SSF51905">
    <property type="entry name" value="FAD/NAD(P)-binding domain"/>
    <property type="match status" value="1"/>
</dbReference>
<dbReference type="RefSeq" id="WP_034627525.1">
    <property type="nucleotide sequence ID" value="NZ_JRJU01000007.1"/>
</dbReference>
<dbReference type="OrthoDB" id="9787779at2"/>
<keyword evidence="2" id="KW-0285">Flavoprotein</keyword>
<evidence type="ECO:0000313" key="9">
    <source>
        <dbReference type="Proteomes" id="UP000030832"/>
    </source>
</evidence>
<keyword evidence="4" id="KW-0560">Oxidoreductase</keyword>
<keyword evidence="9" id="KW-1185">Reference proteome</keyword>
<proteinExistence type="inferred from homology"/>
<dbReference type="AlphaFoldDB" id="A0A0B0IKM9"/>
<dbReference type="STRING" id="333138.LQ50_07370"/>
<comment type="similarity">
    <text evidence="1">Belongs to the GMC oxidoreductase family.</text>
</comment>
<dbReference type="InterPro" id="IPR036188">
    <property type="entry name" value="FAD/NAD-bd_sf"/>
</dbReference>
<feature type="region of interest" description="Disordered" evidence="5">
    <location>
        <begin position="148"/>
        <end position="167"/>
    </location>
</feature>
<evidence type="ECO:0000259" key="7">
    <source>
        <dbReference type="Pfam" id="PF05199"/>
    </source>
</evidence>
<dbReference type="Gene3D" id="3.50.50.60">
    <property type="entry name" value="FAD/NAD(P)-binding domain"/>
    <property type="match status" value="2"/>
</dbReference>
<dbReference type="InterPro" id="IPR007867">
    <property type="entry name" value="GMC_OxRtase_C"/>
</dbReference>
<evidence type="ECO:0000313" key="8">
    <source>
        <dbReference type="EMBL" id="KHF40624.1"/>
    </source>
</evidence>